<dbReference type="Gene3D" id="1.20.5.170">
    <property type="match status" value="1"/>
</dbReference>
<dbReference type="PANTHER" id="PTHR23351">
    <property type="entry name" value="FOS TRANSCRIPTION FACTOR-RELATED"/>
    <property type="match status" value="1"/>
</dbReference>
<dbReference type="InterPro" id="IPR046347">
    <property type="entry name" value="bZIP_sf"/>
</dbReference>
<protein>
    <recommendedName>
        <fullName evidence="3">BZIP domain-containing protein</fullName>
    </recommendedName>
</protein>
<dbReference type="CDD" id="cd14722">
    <property type="entry name" value="bZIP_ATF3"/>
    <property type="match status" value="1"/>
</dbReference>
<evidence type="ECO:0000259" key="3">
    <source>
        <dbReference type="PROSITE" id="PS50217"/>
    </source>
</evidence>
<keyword evidence="2" id="KW-0812">Transmembrane</keyword>
<dbReference type="EMBL" id="JBHFQA010000019">
    <property type="protein sequence ID" value="KAL2081821.1"/>
    <property type="molecule type" value="Genomic_DNA"/>
</dbReference>
<proteinExistence type="predicted"/>
<keyword evidence="2" id="KW-1133">Transmembrane helix</keyword>
<evidence type="ECO:0000256" key="1">
    <source>
        <dbReference type="SAM" id="Coils"/>
    </source>
</evidence>
<dbReference type="Proteomes" id="UP001591681">
    <property type="component" value="Unassembled WGS sequence"/>
</dbReference>
<feature type="transmembrane region" description="Helical" evidence="2">
    <location>
        <begin position="35"/>
        <end position="54"/>
    </location>
</feature>
<feature type="domain" description="BZIP" evidence="3">
    <location>
        <begin position="192"/>
        <end position="255"/>
    </location>
</feature>
<dbReference type="AlphaFoldDB" id="A0ABD1J3Q0"/>
<feature type="transmembrane region" description="Helical" evidence="2">
    <location>
        <begin position="66"/>
        <end position="86"/>
    </location>
</feature>
<dbReference type="SMART" id="SM00338">
    <property type="entry name" value="BRLZ"/>
    <property type="match status" value="1"/>
</dbReference>
<keyword evidence="1" id="KW-0175">Coiled coil</keyword>
<dbReference type="Pfam" id="PF00170">
    <property type="entry name" value="bZIP_1"/>
    <property type="match status" value="1"/>
</dbReference>
<dbReference type="InterPro" id="IPR000837">
    <property type="entry name" value="AP-1"/>
</dbReference>
<dbReference type="FunFam" id="1.20.5.170:FF:000006">
    <property type="entry name" value="fos-related antigen 2 isoform X1"/>
    <property type="match status" value="1"/>
</dbReference>
<dbReference type="PANTHER" id="PTHR23351:SF10">
    <property type="entry name" value="JUN DIMERIZATION PROTEIN 2"/>
    <property type="match status" value="1"/>
</dbReference>
<dbReference type="PROSITE" id="PS00036">
    <property type="entry name" value="BZIP_BASIC"/>
    <property type="match status" value="1"/>
</dbReference>
<sequence length="283" mass="30994">MVSLSLSLSLSLSFSLSLSLTLLFFLLSLSPSLSLSLSLTLLSFFFSPSLPLSLSLSRSPSSLFSSLPLSLSLSLSLSLTLLSFFFSPSLPLSLSRSPSSLFPSLSLSPSVLGVAVAVAGPDMMPGQIPDPSLTAGSLPSLGPLAGISATTLTDQLKFSELCSLGAMLSPLHFLARHGKRSLVVKDEMEEEEERRKRRREKNKVAAARCRNKKKERTDFLQRESERLEVVNSELKAQIEELKVERQQLIHMLNLHRPTCIVRTDSVKTPESEANPLLEQLKDK</sequence>
<dbReference type="InterPro" id="IPR004827">
    <property type="entry name" value="bZIP"/>
</dbReference>
<dbReference type="PRINTS" id="PR00042">
    <property type="entry name" value="LEUZIPPRFOS"/>
</dbReference>
<comment type="caution">
    <text evidence="4">The sequence shown here is derived from an EMBL/GenBank/DDBJ whole genome shotgun (WGS) entry which is preliminary data.</text>
</comment>
<name>A0ABD1J3Q0_9TELE</name>
<keyword evidence="5" id="KW-1185">Reference proteome</keyword>
<organism evidence="4 5">
    <name type="scientific">Coilia grayii</name>
    <name type="common">Gray's grenadier anchovy</name>
    <dbReference type="NCBI Taxonomy" id="363190"/>
    <lineage>
        <taxon>Eukaryota</taxon>
        <taxon>Metazoa</taxon>
        <taxon>Chordata</taxon>
        <taxon>Craniata</taxon>
        <taxon>Vertebrata</taxon>
        <taxon>Euteleostomi</taxon>
        <taxon>Actinopterygii</taxon>
        <taxon>Neopterygii</taxon>
        <taxon>Teleostei</taxon>
        <taxon>Clupei</taxon>
        <taxon>Clupeiformes</taxon>
        <taxon>Clupeoidei</taxon>
        <taxon>Engraulidae</taxon>
        <taxon>Coilinae</taxon>
        <taxon>Coilia</taxon>
    </lineage>
</organism>
<dbReference type="GO" id="GO:0003690">
    <property type="term" value="F:double-stranded DNA binding"/>
    <property type="evidence" value="ECO:0007669"/>
    <property type="project" value="UniProtKB-ARBA"/>
</dbReference>
<feature type="coiled-coil region" evidence="1">
    <location>
        <begin position="188"/>
        <end position="251"/>
    </location>
</feature>
<gene>
    <name evidence="4" type="ORF">ACEWY4_021639</name>
</gene>
<evidence type="ECO:0000313" key="5">
    <source>
        <dbReference type="Proteomes" id="UP001591681"/>
    </source>
</evidence>
<reference evidence="4 5" key="1">
    <citation type="submission" date="2024-09" db="EMBL/GenBank/DDBJ databases">
        <title>A chromosome-level genome assembly of Gray's grenadier anchovy, Coilia grayii.</title>
        <authorList>
            <person name="Fu Z."/>
        </authorList>
    </citation>
    <scope>NUCLEOTIDE SEQUENCE [LARGE SCALE GENOMIC DNA]</scope>
    <source>
        <strain evidence="4">G4</strain>
        <tissue evidence="4">Muscle</tissue>
    </source>
</reference>
<evidence type="ECO:0000256" key="2">
    <source>
        <dbReference type="SAM" id="Phobius"/>
    </source>
</evidence>
<evidence type="ECO:0000313" key="4">
    <source>
        <dbReference type="EMBL" id="KAL2081821.1"/>
    </source>
</evidence>
<dbReference type="SUPFAM" id="SSF57959">
    <property type="entry name" value="Leucine zipper domain"/>
    <property type="match status" value="1"/>
</dbReference>
<dbReference type="PROSITE" id="PS50217">
    <property type="entry name" value="BZIP"/>
    <property type="match status" value="1"/>
</dbReference>
<accession>A0ABD1J3Q0</accession>
<keyword evidence="2" id="KW-0472">Membrane</keyword>